<organism evidence="1 2">
    <name type="scientific">Grifola frondosa</name>
    <name type="common">Maitake</name>
    <name type="synonym">Polyporus frondosus</name>
    <dbReference type="NCBI Taxonomy" id="5627"/>
    <lineage>
        <taxon>Eukaryota</taxon>
        <taxon>Fungi</taxon>
        <taxon>Dikarya</taxon>
        <taxon>Basidiomycota</taxon>
        <taxon>Agaricomycotina</taxon>
        <taxon>Agaricomycetes</taxon>
        <taxon>Polyporales</taxon>
        <taxon>Grifolaceae</taxon>
        <taxon>Grifola</taxon>
    </lineage>
</organism>
<comment type="caution">
    <text evidence="1">The sequence shown here is derived from an EMBL/GenBank/DDBJ whole genome shotgun (WGS) entry which is preliminary data.</text>
</comment>
<dbReference type="Proteomes" id="UP000092993">
    <property type="component" value="Unassembled WGS sequence"/>
</dbReference>
<accession>A0A1C7M1N9</accession>
<reference evidence="1 2" key="1">
    <citation type="submission" date="2016-03" db="EMBL/GenBank/DDBJ databases">
        <title>Whole genome sequencing of Grifola frondosa 9006-11.</title>
        <authorList>
            <person name="Min B."/>
            <person name="Park H."/>
            <person name="Kim J.-G."/>
            <person name="Cho H."/>
            <person name="Oh Y.-L."/>
            <person name="Kong W.-S."/>
            <person name="Choi I.-G."/>
        </authorList>
    </citation>
    <scope>NUCLEOTIDE SEQUENCE [LARGE SCALE GENOMIC DNA]</scope>
    <source>
        <strain evidence="1 2">9006-11</strain>
    </source>
</reference>
<sequence length="115" mass="12592">TAHVEIVTAADPPSHLFSSPSPHHVDAACFSARQPNALPFLSGLSQNAWWASGWFLLNFGDKIPRLKVVHATLLRLGKLVRQCSQSSLWCTPCTRIIGVPPRYAEAVVAYDDRVG</sequence>
<dbReference type="EMBL" id="LUGG01000014">
    <property type="protein sequence ID" value="OBZ70279.1"/>
    <property type="molecule type" value="Genomic_DNA"/>
</dbReference>
<proteinExistence type="predicted"/>
<protein>
    <submittedName>
        <fullName evidence="1">Uncharacterized protein</fullName>
    </submittedName>
</protein>
<dbReference type="AlphaFoldDB" id="A0A1C7M1N9"/>
<evidence type="ECO:0000313" key="2">
    <source>
        <dbReference type="Proteomes" id="UP000092993"/>
    </source>
</evidence>
<feature type="non-terminal residue" evidence="1">
    <location>
        <position position="1"/>
    </location>
</feature>
<keyword evidence="2" id="KW-1185">Reference proteome</keyword>
<name>A0A1C7M1N9_GRIFR</name>
<feature type="non-terminal residue" evidence="1">
    <location>
        <position position="115"/>
    </location>
</feature>
<evidence type="ECO:0000313" key="1">
    <source>
        <dbReference type="EMBL" id="OBZ70279.1"/>
    </source>
</evidence>
<gene>
    <name evidence="1" type="ORF">A0H81_09704</name>
</gene>